<dbReference type="InterPro" id="IPR004358">
    <property type="entry name" value="Sig_transdc_His_kin-like_C"/>
</dbReference>
<dbReference type="AlphaFoldDB" id="A0AAW0YXB9"/>
<feature type="domain" description="Response regulatory" evidence="9">
    <location>
        <begin position="810"/>
        <end position="937"/>
    </location>
</feature>
<accession>A0AAW0YXB9</accession>
<dbReference type="GO" id="GO:0005886">
    <property type="term" value="C:plasma membrane"/>
    <property type="evidence" value="ECO:0007669"/>
    <property type="project" value="TreeGrafter"/>
</dbReference>
<name>A0AAW0YXB9_9TREE</name>
<evidence type="ECO:0000313" key="10">
    <source>
        <dbReference type="EMBL" id="KAK8850312.1"/>
    </source>
</evidence>
<dbReference type="InterPro" id="IPR003661">
    <property type="entry name" value="HisK_dim/P_dom"/>
</dbReference>
<dbReference type="SUPFAM" id="SSF47384">
    <property type="entry name" value="Homodimeric domain of signal transducing histidine kinase"/>
    <property type="match status" value="1"/>
</dbReference>
<dbReference type="InterPro" id="IPR001789">
    <property type="entry name" value="Sig_transdc_resp-reg_receiver"/>
</dbReference>
<evidence type="ECO:0000259" key="8">
    <source>
        <dbReference type="PROSITE" id="PS50109"/>
    </source>
</evidence>
<dbReference type="Proteomes" id="UP001388673">
    <property type="component" value="Unassembled WGS sequence"/>
</dbReference>
<feature type="region of interest" description="Disordered" evidence="7">
    <location>
        <begin position="782"/>
        <end position="802"/>
    </location>
</feature>
<keyword evidence="3 6" id="KW-0597">Phosphoprotein</keyword>
<keyword evidence="4" id="KW-0808">Transferase</keyword>
<organism evidence="10 11">
    <name type="scientific">Kwoniella newhampshirensis</name>
    <dbReference type="NCBI Taxonomy" id="1651941"/>
    <lineage>
        <taxon>Eukaryota</taxon>
        <taxon>Fungi</taxon>
        <taxon>Dikarya</taxon>
        <taxon>Basidiomycota</taxon>
        <taxon>Agaricomycotina</taxon>
        <taxon>Tremellomycetes</taxon>
        <taxon>Tremellales</taxon>
        <taxon>Cryptococcaceae</taxon>
        <taxon>Kwoniella</taxon>
    </lineage>
</organism>
<dbReference type="EMBL" id="JBCAWK010000008">
    <property type="protein sequence ID" value="KAK8850312.1"/>
    <property type="molecule type" value="Genomic_DNA"/>
</dbReference>
<reference evidence="10 11" key="1">
    <citation type="journal article" date="2024" name="bioRxiv">
        <title>Comparative genomics of Cryptococcus and Kwoniella reveals pathogenesis evolution and contrasting karyotype dynamics via intercentromeric recombination or chromosome fusion.</title>
        <authorList>
            <person name="Coelho M.A."/>
            <person name="David-Palma M."/>
            <person name="Shea T."/>
            <person name="Bowers K."/>
            <person name="McGinley-Smith S."/>
            <person name="Mohammad A.W."/>
            <person name="Gnirke A."/>
            <person name="Yurkov A.M."/>
            <person name="Nowrousian M."/>
            <person name="Sun S."/>
            <person name="Cuomo C.A."/>
            <person name="Heitman J."/>
        </authorList>
    </citation>
    <scope>NUCLEOTIDE SEQUENCE [LARGE SCALE GENOMIC DNA]</scope>
    <source>
        <strain evidence="10 11">CBS 13917</strain>
    </source>
</reference>
<evidence type="ECO:0000256" key="5">
    <source>
        <dbReference type="ARBA" id="ARBA00022777"/>
    </source>
</evidence>
<dbReference type="SMART" id="SM00387">
    <property type="entry name" value="HATPase_c"/>
    <property type="match status" value="1"/>
</dbReference>
<evidence type="ECO:0000256" key="7">
    <source>
        <dbReference type="SAM" id="MobiDB-lite"/>
    </source>
</evidence>
<sequence length="947" mass="103709">MQAGRTSDDQSLESWTDFLRSYANGQLSPDQSLAPPPLSTSIGSLDTGNHLPDGLGTDFDRPVYDSVEISPHIACRVREFYRQNHFLPPPRAPLENLRETCIQEYDLYSDKQVQNVQSATDLIQAFFGGICTFTLFRDNVQELTACSGPPEILQKFGLLPGKRLLPETSLCGHSVLYADRSNYIPNLAEDWRYMGNPYADNVQGIKSYVGSVVALQVDPASLTDDRVVSVGVINSMHFDYLPPLSEQQNKVLGHVTRMLETQLRATWEGHERTREARAQRAVSGFIESALVDPVVKIKSFTPEEAGDTAGSSSTLPSVLEPIGGHEQISGDRSSEEDEGTKSSLQRSAQLAARHIQAVLQELDSVTILDLRSLHPVKERTGNIHFVPTTEQNSPMGILAWQCSTPNAVRPDFQSSQGSNIIIQYLERYLCQSSKSLADDTDLSGFELFFPPPTRCRLVLPFFTGIQPLFMILITIARPAYALRASETSFLSSIGVVLRAQMLQSRVIEADAAKTAFLSSISHELRTPMHGVLSGLQLVRDAVIEEDLGEVEKLLTMTESSGYALQHILNDVLDFGSIANGRKGSTRRSLTDLAKATLAAAKTCSRGMAPVVDGTDVDLIVELEDRDWRALVDEAGYQRILFNGLTNALKFTKRGRITLSLTSSTNNHHIICRVIDTGPGIDPNFTAKLFEPFTKADSFAPGAGLGLYITKSLADRMGGTVTLSSRPEGGAVFEVNLPVELLGTKPESISMTRHTVVNEVVRAYSSDGDLSELSANTTKSLIVSSRASSRRSPPPPCEVTDVSSSESEAIRVLVADDNMIGRKILLTLLEQIGRKQAVVTKQAVDGVEALEVFKEIKPHLVLTDVSMPRMDGITAASEMRELEKAWGRPRCQIFAITGLGSSDPRLKMDALKGSAALDGWLIKGQDKLSRIKDIVSEVRKARRPSINI</sequence>
<dbReference type="PROSITE" id="PS50110">
    <property type="entry name" value="RESPONSE_REGULATORY"/>
    <property type="match status" value="1"/>
</dbReference>
<dbReference type="SMART" id="SM00388">
    <property type="entry name" value="HisKA"/>
    <property type="match status" value="1"/>
</dbReference>
<dbReference type="KEGG" id="kne:92181487"/>
<dbReference type="PANTHER" id="PTHR43047:SF72">
    <property type="entry name" value="OSMOSENSING HISTIDINE PROTEIN KINASE SLN1"/>
    <property type="match status" value="1"/>
</dbReference>
<dbReference type="InterPro" id="IPR005467">
    <property type="entry name" value="His_kinase_dom"/>
</dbReference>
<dbReference type="CDD" id="cd00082">
    <property type="entry name" value="HisKA"/>
    <property type="match status" value="1"/>
</dbReference>
<evidence type="ECO:0000256" key="1">
    <source>
        <dbReference type="ARBA" id="ARBA00000085"/>
    </source>
</evidence>
<dbReference type="Gene3D" id="3.40.50.2300">
    <property type="match status" value="1"/>
</dbReference>
<dbReference type="Gene3D" id="3.30.565.10">
    <property type="entry name" value="Histidine kinase-like ATPase, C-terminal domain"/>
    <property type="match status" value="1"/>
</dbReference>
<dbReference type="GO" id="GO:0000155">
    <property type="term" value="F:phosphorelay sensor kinase activity"/>
    <property type="evidence" value="ECO:0007669"/>
    <property type="project" value="InterPro"/>
</dbReference>
<evidence type="ECO:0000256" key="2">
    <source>
        <dbReference type="ARBA" id="ARBA00012438"/>
    </source>
</evidence>
<dbReference type="PROSITE" id="PS50109">
    <property type="entry name" value="HIS_KIN"/>
    <property type="match status" value="1"/>
</dbReference>
<feature type="region of interest" description="Disordered" evidence="7">
    <location>
        <begin position="302"/>
        <end position="347"/>
    </location>
</feature>
<dbReference type="Pfam" id="PF02518">
    <property type="entry name" value="HATPase_c"/>
    <property type="match status" value="1"/>
</dbReference>
<dbReference type="InterPro" id="IPR011006">
    <property type="entry name" value="CheY-like_superfamily"/>
</dbReference>
<dbReference type="Gene3D" id="1.10.287.130">
    <property type="match status" value="1"/>
</dbReference>
<dbReference type="InterPro" id="IPR003594">
    <property type="entry name" value="HATPase_dom"/>
</dbReference>
<feature type="domain" description="Histidine kinase" evidence="8">
    <location>
        <begin position="519"/>
        <end position="740"/>
    </location>
</feature>
<comment type="catalytic activity">
    <reaction evidence="1">
        <text>ATP + protein L-histidine = ADP + protein N-phospho-L-histidine.</text>
        <dbReference type="EC" id="2.7.13.3"/>
    </reaction>
</comment>
<evidence type="ECO:0000256" key="4">
    <source>
        <dbReference type="ARBA" id="ARBA00022679"/>
    </source>
</evidence>
<evidence type="ECO:0000256" key="3">
    <source>
        <dbReference type="ARBA" id="ARBA00022553"/>
    </source>
</evidence>
<dbReference type="InterPro" id="IPR036890">
    <property type="entry name" value="HATPase_C_sf"/>
</dbReference>
<proteinExistence type="predicted"/>
<dbReference type="Pfam" id="PF00072">
    <property type="entry name" value="Response_reg"/>
    <property type="match status" value="1"/>
</dbReference>
<dbReference type="SUPFAM" id="SSF52172">
    <property type="entry name" value="CheY-like"/>
    <property type="match status" value="1"/>
</dbReference>
<dbReference type="Pfam" id="PF00512">
    <property type="entry name" value="HisKA"/>
    <property type="match status" value="1"/>
</dbReference>
<gene>
    <name evidence="10" type="ORF">IAR55_004229</name>
</gene>
<feature type="region of interest" description="Disordered" evidence="7">
    <location>
        <begin position="26"/>
        <end position="49"/>
    </location>
</feature>
<evidence type="ECO:0000313" key="11">
    <source>
        <dbReference type="Proteomes" id="UP001388673"/>
    </source>
</evidence>
<comment type="caution">
    <text evidence="10">The sequence shown here is derived from an EMBL/GenBank/DDBJ whole genome shotgun (WGS) entry which is preliminary data.</text>
</comment>
<dbReference type="PANTHER" id="PTHR43047">
    <property type="entry name" value="TWO-COMPONENT HISTIDINE PROTEIN KINASE"/>
    <property type="match status" value="1"/>
</dbReference>
<evidence type="ECO:0000256" key="6">
    <source>
        <dbReference type="PROSITE-ProRule" id="PRU00169"/>
    </source>
</evidence>
<protein>
    <recommendedName>
        <fullName evidence="2">histidine kinase</fullName>
        <ecNumber evidence="2">2.7.13.3</ecNumber>
    </recommendedName>
</protein>
<dbReference type="GeneID" id="92181487"/>
<dbReference type="PRINTS" id="PR00344">
    <property type="entry name" value="BCTRLSENSOR"/>
</dbReference>
<keyword evidence="11" id="KW-1185">Reference proteome</keyword>
<dbReference type="SUPFAM" id="SSF55874">
    <property type="entry name" value="ATPase domain of HSP90 chaperone/DNA topoisomerase II/histidine kinase"/>
    <property type="match status" value="1"/>
</dbReference>
<keyword evidence="5" id="KW-0418">Kinase</keyword>
<evidence type="ECO:0000259" key="9">
    <source>
        <dbReference type="PROSITE" id="PS50110"/>
    </source>
</evidence>
<dbReference type="InterPro" id="IPR036097">
    <property type="entry name" value="HisK_dim/P_sf"/>
</dbReference>
<dbReference type="CDD" id="cd17546">
    <property type="entry name" value="REC_hyHK_CKI1_RcsC-like"/>
    <property type="match status" value="1"/>
</dbReference>
<feature type="modified residue" description="4-aspartylphosphate" evidence="6">
    <location>
        <position position="863"/>
    </location>
</feature>
<dbReference type="GO" id="GO:0009927">
    <property type="term" value="F:histidine phosphotransfer kinase activity"/>
    <property type="evidence" value="ECO:0007669"/>
    <property type="project" value="TreeGrafter"/>
</dbReference>
<dbReference type="SMART" id="SM00448">
    <property type="entry name" value="REC"/>
    <property type="match status" value="1"/>
</dbReference>
<dbReference type="RefSeq" id="XP_066801743.1">
    <property type="nucleotide sequence ID" value="XM_066947329.1"/>
</dbReference>
<dbReference type="EC" id="2.7.13.3" evidence="2"/>